<comment type="caution">
    <text evidence="2">The sequence shown here is derived from an EMBL/GenBank/DDBJ whole genome shotgun (WGS) entry which is preliminary data.</text>
</comment>
<organism evidence="2 3">
    <name type="scientific">Fusibacter ferrireducens</name>
    <dbReference type="NCBI Taxonomy" id="2785058"/>
    <lineage>
        <taxon>Bacteria</taxon>
        <taxon>Bacillati</taxon>
        <taxon>Bacillota</taxon>
        <taxon>Clostridia</taxon>
        <taxon>Eubacteriales</taxon>
        <taxon>Eubacteriales Family XII. Incertae Sedis</taxon>
        <taxon>Fusibacter</taxon>
    </lineage>
</organism>
<dbReference type="InterPro" id="IPR011990">
    <property type="entry name" value="TPR-like_helical_dom_sf"/>
</dbReference>
<dbReference type="Pfam" id="PF01381">
    <property type="entry name" value="HTH_3"/>
    <property type="match status" value="1"/>
</dbReference>
<dbReference type="InterPro" id="IPR001387">
    <property type="entry name" value="Cro/C1-type_HTH"/>
</dbReference>
<dbReference type="Gene3D" id="1.10.260.40">
    <property type="entry name" value="lambda repressor-like DNA-binding domains"/>
    <property type="match status" value="1"/>
</dbReference>
<dbReference type="PANTHER" id="PTHR37038">
    <property type="entry name" value="TRANSCRIPTIONAL REGULATOR-RELATED"/>
    <property type="match status" value="1"/>
</dbReference>
<keyword evidence="3" id="KW-1185">Reference proteome</keyword>
<evidence type="ECO:0000313" key="3">
    <source>
        <dbReference type="Proteomes" id="UP000614200"/>
    </source>
</evidence>
<dbReference type="SMART" id="SM00530">
    <property type="entry name" value="HTH_XRE"/>
    <property type="match status" value="1"/>
</dbReference>
<dbReference type="RefSeq" id="WP_194701333.1">
    <property type="nucleotide sequence ID" value="NZ_JADKNH010000004.1"/>
</dbReference>
<evidence type="ECO:0000259" key="1">
    <source>
        <dbReference type="PROSITE" id="PS50943"/>
    </source>
</evidence>
<dbReference type="PANTHER" id="PTHR37038:SF14">
    <property type="entry name" value="TRANSCRIPTIONAL ACTIVATOR"/>
    <property type="match status" value="1"/>
</dbReference>
<dbReference type="InterPro" id="IPR010982">
    <property type="entry name" value="Lambda_DNA-bd_dom_sf"/>
</dbReference>
<dbReference type="SUPFAM" id="SSF48452">
    <property type="entry name" value="TPR-like"/>
    <property type="match status" value="1"/>
</dbReference>
<dbReference type="CDD" id="cd00093">
    <property type="entry name" value="HTH_XRE"/>
    <property type="match status" value="1"/>
</dbReference>
<dbReference type="Gene3D" id="1.25.40.10">
    <property type="entry name" value="Tetratricopeptide repeat domain"/>
    <property type="match status" value="1"/>
</dbReference>
<sequence length="316" mass="37163">MFESYDTKSFGVYIRNVRISLGLTQKDVSRLTRINSETLRKMENGMTIPKFETLEYLSVAYKQDVLAVFTFFRKDQELYGLYKDLDYIIVSNELERLNDFQDNLKAIENGNEKIVLFNNNEIDQLKLITEGIKFLNLGSNHYQDALDILNQAIHKTLKGFKVDRFEYFKYNQIEKRILLLLAVTYAELGEYEFSNELLIFLMNISNGNQFMSQTDLFMYIKIIFNISYNYHELDQFENSLEYATKGIELCLKNETTYLLSGLLFRRAVSKKNLRCPDSESDFKKSIELLNVMEHEVLKKIYIDKAAELYGYTNNPI</sequence>
<reference evidence="2 3" key="1">
    <citation type="submission" date="2020-11" db="EMBL/GenBank/DDBJ databases">
        <title>Fusibacter basophilias sp. nov.</title>
        <authorList>
            <person name="Qiu D."/>
        </authorList>
    </citation>
    <scope>NUCLEOTIDE SEQUENCE [LARGE SCALE GENOMIC DNA]</scope>
    <source>
        <strain evidence="2 3">Q10-2</strain>
    </source>
</reference>
<dbReference type="PROSITE" id="PS50943">
    <property type="entry name" value="HTH_CROC1"/>
    <property type="match status" value="1"/>
</dbReference>
<accession>A0ABR9ZRM1</accession>
<dbReference type="Proteomes" id="UP000614200">
    <property type="component" value="Unassembled WGS sequence"/>
</dbReference>
<protein>
    <submittedName>
        <fullName evidence="2">Helix-turn-helix transcriptional regulator</fullName>
    </submittedName>
</protein>
<proteinExistence type="predicted"/>
<evidence type="ECO:0000313" key="2">
    <source>
        <dbReference type="EMBL" id="MBF4693103.1"/>
    </source>
</evidence>
<name>A0ABR9ZRM1_9FIRM</name>
<dbReference type="SUPFAM" id="SSF47413">
    <property type="entry name" value="lambda repressor-like DNA-binding domains"/>
    <property type="match status" value="1"/>
</dbReference>
<dbReference type="InterPro" id="IPR053163">
    <property type="entry name" value="HTH-type_regulator_Rgg"/>
</dbReference>
<gene>
    <name evidence="2" type="ORF">ISU02_08225</name>
</gene>
<feature type="domain" description="HTH cro/C1-type" evidence="1">
    <location>
        <begin position="14"/>
        <end position="68"/>
    </location>
</feature>
<dbReference type="EMBL" id="JADKNH010000004">
    <property type="protein sequence ID" value="MBF4693103.1"/>
    <property type="molecule type" value="Genomic_DNA"/>
</dbReference>